<sequence>MPRLTDDSDYDAGEASGNHPRPRFDSGNYHGYYGLRTRSNAFAFPFACILPLVQLEEAREWLTVSSIRRKPDLSFDPASAHSLRPKRTIQPHKPLGIIFAFFRLLAVSAAYVCIDPGKQPLKCPVGAHIILARPFRLVASRLVQLEGQGLHVVRAQAVGMAEQAWLVAWLTGLPSCSLAKANQIDTSTAVQICWLRLFDERCTRYGGWALHPN</sequence>
<evidence type="ECO:0000313" key="2">
    <source>
        <dbReference type="EMBL" id="VEL34567.1"/>
    </source>
</evidence>
<evidence type="ECO:0000256" key="1">
    <source>
        <dbReference type="SAM" id="MobiDB-lite"/>
    </source>
</evidence>
<comment type="caution">
    <text evidence="2">The sequence shown here is derived from an EMBL/GenBank/DDBJ whole genome shotgun (WGS) entry which is preliminary data.</text>
</comment>
<dbReference type="EMBL" id="CAAALY010247930">
    <property type="protein sequence ID" value="VEL34567.1"/>
    <property type="molecule type" value="Genomic_DNA"/>
</dbReference>
<proteinExistence type="predicted"/>
<evidence type="ECO:0000313" key="3">
    <source>
        <dbReference type="Proteomes" id="UP000784294"/>
    </source>
</evidence>
<accession>A0A3S5AE02</accession>
<dbReference type="AlphaFoldDB" id="A0A3S5AE02"/>
<keyword evidence="3" id="KW-1185">Reference proteome</keyword>
<gene>
    <name evidence="2" type="ORF">PXEA_LOCUS28007</name>
</gene>
<name>A0A3S5AE02_9PLAT</name>
<reference evidence="2" key="1">
    <citation type="submission" date="2018-11" db="EMBL/GenBank/DDBJ databases">
        <authorList>
            <consortium name="Pathogen Informatics"/>
        </authorList>
    </citation>
    <scope>NUCLEOTIDE SEQUENCE</scope>
</reference>
<protein>
    <submittedName>
        <fullName evidence="2">Uncharacterized protein</fullName>
    </submittedName>
</protein>
<feature type="region of interest" description="Disordered" evidence="1">
    <location>
        <begin position="1"/>
        <end position="23"/>
    </location>
</feature>
<dbReference type="Proteomes" id="UP000784294">
    <property type="component" value="Unassembled WGS sequence"/>
</dbReference>
<organism evidence="2 3">
    <name type="scientific">Protopolystoma xenopodis</name>
    <dbReference type="NCBI Taxonomy" id="117903"/>
    <lineage>
        <taxon>Eukaryota</taxon>
        <taxon>Metazoa</taxon>
        <taxon>Spiralia</taxon>
        <taxon>Lophotrochozoa</taxon>
        <taxon>Platyhelminthes</taxon>
        <taxon>Monogenea</taxon>
        <taxon>Polyopisthocotylea</taxon>
        <taxon>Polystomatidea</taxon>
        <taxon>Polystomatidae</taxon>
        <taxon>Protopolystoma</taxon>
    </lineage>
</organism>